<dbReference type="PROSITE" id="PS00639">
    <property type="entry name" value="THIOL_PROTEASE_HIS"/>
    <property type="match status" value="1"/>
</dbReference>
<dbReference type="InterPro" id="IPR013128">
    <property type="entry name" value="Peptidase_C1A"/>
</dbReference>
<dbReference type="InterPro" id="IPR038765">
    <property type="entry name" value="Papain-like_cys_pep_sf"/>
</dbReference>
<dbReference type="InterPro" id="IPR000169">
    <property type="entry name" value="Pept_cys_AS"/>
</dbReference>
<dbReference type="CDD" id="cd02619">
    <property type="entry name" value="Peptidase_C1"/>
    <property type="match status" value="1"/>
</dbReference>
<protein>
    <recommendedName>
        <fullName evidence="2">Peptidase C1A papain C-terminal domain-containing protein</fullName>
    </recommendedName>
</protein>
<evidence type="ECO:0000256" key="1">
    <source>
        <dbReference type="ARBA" id="ARBA00008455"/>
    </source>
</evidence>
<dbReference type="InterPro" id="IPR000668">
    <property type="entry name" value="Peptidase_C1A_C"/>
</dbReference>
<keyword evidence="4" id="KW-1185">Reference proteome</keyword>
<dbReference type="PROSITE" id="PS00139">
    <property type="entry name" value="THIOL_PROTEASE_CYS"/>
    <property type="match status" value="1"/>
</dbReference>
<accession>Q0AY53</accession>
<organism evidence="3 4">
    <name type="scientific">Syntrophomonas wolfei subsp. wolfei (strain DSM 2245B / Goettingen)</name>
    <dbReference type="NCBI Taxonomy" id="335541"/>
    <lineage>
        <taxon>Bacteria</taxon>
        <taxon>Bacillati</taxon>
        <taxon>Bacillota</taxon>
        <taxon>Clostridia</taxon>
        <taxon>Eubacteriales</taxon>
        <taxon>Syntrophomonadaceae</taxon>
        <taxon>Syntrophomonas</taxon>
    </lineage>
</organism>
<feature type="domain" description="Peptidase C1A papain C-terminal" evidence="2">
    <location>
        <begin position="69"/>
        <end position="300"/>
    </location>
</feature>
<sequence length="475" mass="53218">MKKRRKIKLFKARLAKRNPIFEQQRNKISPTSSKKVLAGQYQPGFIPHPLNLSHLKGQKIFSETKLLRLSSSYDLRKEGRLTPVKDQGPAGTCWAFATYGSLESCLLPDQEFDFSENNMKNLLSENCPAGYDRGPRDGGNQFMSMAYLTRWDGPVLEKEDPYDPFDDGPCTQFSPQKHIQNVIFIPDRKDASDNQNIKQAISKYGAVFSGMYYEDQYYNPDKSSYYFPSYSFSNHAVCLVGWDDNYNRKNFNSEPPKNGAFIARNSWGTSWGDDGYFYISYYDTAIGSDNAVYYNAESPVKYNIIYQFDPLGWIASVGYRSSTAWFANIFTASSKQQELLAVGWCVGGASATYQVLVYTDPTANKPRSGKIAKNVSGTITNPGYFTRSFTKPVALKAGQKFSVVVKLSTSGYNFPVPLEMPVDGYTSKAVANKGQSFMSKSGTNWEDITNSWENSSACLKAYASSKNSDVLPGDK</sequence>
<dbReference type="PANTHER" id="PTHR12411">
    <property type="entry name" value="CYSTEINE PROTEASE FAMILY C1-RELATED"/>
    <property type="match status" value="1"/>
</dbReference>
<comment type="similarity">
    <text evidence="1">Belongs to the peptidase C1 family.</text>
</comment>
<evidence type="ECO:0000313" key="3">
    <source>
        <dbReference type="EMBL" id="ABI68351.1"/>
    </source>
</evidence>
<dbReference type="GO" id="GO:0008234">
    <property type="term" value="F:cysteine-type peptidase activity"/>
    <property type="evidence" value="ECO:0007669"/>
    <property type="project" value="InterPro"/>
</dbReference>
<reference evidence="4" key="1">
    <citation type="journal article" date="2010" name="Environ. Microbiol.">
        <title>The genome of Syntrophomonas wolfei: new insights into syntrophic metabolism and biohydrogen production.</title>
        <authorList>
            <person name="Sieber J.R."/>
            <person name="Sims D.R."/>
            <person name="Han C."/>
            <person name="Kim E."/>
            <person name="Lykidis A."/>
            <person name="Lapidus A.L."/>
            <person name="McDonnald E."/>
            <person name="Rohlin L."/>
            <person name="Culley D.E."/>
            <person name="Gunsalus R."/>
            <person name="McInerney M.J."/>
        </authorList>
    </citation>
    <scope>NUCLEOTIDE SEQUENCE [LARGE SCALE GENOMIC DNA]</scope>
    <source>
        <strain evidence="4">DSM 2245B / Goettingen</strain>
    </source>
</reference>
<gene>
    <name evidence="3" type="ordered locus">Swol_1038</name>
</gene>
<dbReference type="InterPro" id="IPR025660">
    <property type="entry name" value="Pept_his_AS"/>
</dbReference>
<dbReference type="HOGENOM" id="CLU_021680_1_0_9"/>
<evidence type="ECO:0000313" key="4">
    <source>
        <dbReference type="Proteomes" id="UP000001968"/>
    </source>
</evidence>
<dbReference type="SUPFAM" id="SSF54001">
    <property type="entry name" value="Cysteine proteinases"/>
    <property type="match status" value="1"/>
</dbReference>
<dbReference type="InterPro" id="IPR040528">
    <property type="entry name" value="Lectin-like"/>
</dbReference>
<evidence type="ECO:0000259" key="2">
    <source>
        <dbReference type="SMART" id="SM00645"/>
    </source>
</evidence>
<dbReference type="RefSeq" id="WP_011640456.1">
    <property type="nucleotide sequence ID" value="NC_008346.1"/>
</dbReference>
<dbReference type="KEGG" id="swo:Swol_1038"/>
<dbReference type="Proteomes" id="UP000001968">
    <property type="component" value="Chromosome"/>
</dbReference>
<dbReference type="Gene3D" id="3.90.70.10">
    <property type="entry name" value="Cysteine proteinases"/>
    <property type="match status" value="1"/>
</dbReference>
<dbReference type="eggNOG" id="COG4870">
    <property type="taxonomic scope" value="Bacteria"/>
</dbReference>
<dbReference type="AlphaFoldDB" id="Q0AY53"/>
<name>Q0AY53_SYNWW</name>
<dbReference type="SMART" id="SM00645">
    <property type="entry name" value="Pept_C1"/>
    <property type="match status" value="1"/>
</dbReference>
<dbReference type="Pfam" id="PF18560">
    <property type="entry name" value="Lectin_like"/>
    <property type="match status" value="1"/>
</dbReference>
<dbReference type="EMBL" id="CP000448">
    <property type="protein sequence ID" value="ABI68351.1"/>
    <property type="molecule type" value="Genomic_DNA"/>
</dbReference>
<dbReference type="Pfam" id="PF00112">
    <property type="entry name" value="Peptidase_C1"/>
    <property type="match status" value="1"/>
</dbReference>
<dbReference type="STRING" id="335541.Swol_1038"/>
<dbReference type="GO" id="GO:0006508">
    <property type="term" value="P:proteolysis"/>
    <property type="evidence" value="ECO:0007669"/>
    <property type="project" value="InterPro"/>
</dbReference>
<proteinExistence type="inferred from homology"/>